<keyword evidence="3 5" id="KW-1133">Transmembrane helix</keyword>
<dbReference type="InterPro" id="IPR006977">
    <property type="entry name" value="Yip1_dom"/>
</dbReference>
<dbReference type="OrthoDB" id="9808452at2"/>
<reference evidence="7 8" key="1">
    <citation type="submission" date="2017-02" db="EMBL/GenBank/DDBJ databases">
        <title>Whole genome sequencing of Metallibacterium scheffleri DSM 24874 (T).</title>
        <authorList>
            <person name="Kumar S."/>
            <person name="Patil P."/>
            <person name="Patil P.B."/>
        </authorList>
    </citation>
    <scope>NUCLEOTIDE SEQUENCE [LARGE SCALE GENOMIC DNA]</scope>
    <source>
        <strain evidence="7 8">DSM 24874</strain>
    </source>
</reference>
<evidence type="ECO:0000259" key="6">
    <source>
        <dbReference type="Pfam" id="PF04893"/>
    </source>
</evidence>
<evidence type="ECO:0000313" key="8">
    <source>
        <dbReference type="Proteomes" id="UP000307749"/>
    </source>
</evidence>
<comment type="subcellular location">
    <subcellularLocation>
        <location evidence="1">Membrane</location>
        <topology evidence="1">Multi-pass membrane protein</topology>
    </subcellularLocation>
</comment>
<keyword evidence="8" id="KW-1185">Reference proteome</keyword>
<feature type="transmembrane region" description="Helical" evidence="5">
    <location>
        <begin position="112"/>
        <end position="132"/>
    </location>
</feature>
<dbReference type="GO" id="GO:0016020">
    <property type="term" value="C:membrane"/>
    <property type="evidence" value="ECO:0007669"/>
    <property type="project" value="UniProtKB-SubCell"/>
</dbReference>
<dbReference type="Pfam" id="PF04893">
    <property type="entry name" value="Yip1"/>
    <property type="match status" value="1"/>
</dbReference>
<sequence length="402" mass="42192">MNFAHLIARLRAILFSPRATWPEIASEPASIGSLYTGWVLWLAAITPLATFIGLGIFGMSVPFIGSFRIGFGTLFGQLVTTYLLTLLIVFLMALITAALAPSFGARNDRVQALKAIAYAWTPVWIVGVLRLIPLLGALTVLLTLAAAAYSVWLLWRGLQATLGAPQERAVAYTAVVVVIAIVLGVVIGWTSAMFTGIGAMTRANIEASVNMPASSGISGLAAGMQQAARQMQATGKVLQGEQAGAAGQAANLAPIKPLAPGQMSALLPASLPGLVRGNVDSTRGGIGALQVSEAKADYGSGAQQIRLGITDMGANRAMLAMIGMVQQDQESASGYHKVFQRDGRTVQEQWTAATRAGEYTLIVGDRFMVQAKGQGPDMAALKQAVDAVDLARLQTLKDTPGE</sequence>
<dbReference type="RefSeq" id="WP_081125888.1">
    <property type="nucleotide sequence ID" value="NZ_LDOS01000001.1"/>
</dbReference>
<organism evidence="7 8">
    <name type="scientific">Metallibacterium scheffleri</name>
    <dbReference type="NCBI Taxonomy" id="993689"/>
    <lineage>
        <taxon>Bacteria</taxon>
        <taxon>Pseudomonadati</taxon>
        <taxon>Pseudomonadota</taxon>
        <taxon>Gammaproteobacteria</taxon>
        <taxon>Lysobacterales</taxon>
        <taxon>Rhodanobacteraceae</taxon>
        <taxon>Metallibacterium</taxon>
    </lineage>
</organism>
<feature type="transmembrane region" description="Helical" evidence="5">
    <location>
        <begin position="38"/>
        <end position="59"/>
    </location>
</feature>
<evidence type="ECO:0000313" key="7">
    <source>
        <dbReference type="EMBL" id="THD10891.1"/>
    </source>
</evidence>
<evidence type="ECO:0000256" key="1">
    <source>
        <dbReference type="ARBA" id="ARBA00004141"/>
    </source>
</evidence>
<keyword evidence="4 5" id="KW-0472">Membrane</keyword>
<dbReference type="AlphaFoldDB" id="A0A4V3UTJ4"/>
<evidence type="ECO:0000256" key="2">
    <source>
        <dbReference type="ARBA" id="ARBA00022692"/>
    </source>
</evidence>
<evidence type="ECO:0000256" key="3">
    <source>
        <dbReference type="ARBA" id="ARBA00022989"/>
    </source>
</evidence>
<evidence type="ECO:0000256" key="5">
    <source>
        <dbReference type="SAM" id="Phobius"/>
    </source>
</evidence>
<accession>A0A4V3UTJ4</accession>
<keyword evidence="2 5" id="KW-0812">Transmembrane</keyword>
<feature type="transmembrane region" description="Helical" evidence="5">
    <location>
        <begin position="170"/>
        <end position="194"/>
    </location>
</feature>
<dbReference type="Proteomes" id="UP000307749">
    <property type="component" value="Unassembled WGS sequence"/>
</dbReference>
<name>A0A4V3UTJ4_9GAMM</name>
<feature type="domain" description="Yip1" evidence="6">
    <location>
        <begin position="12"/>
        <end position="186"/>
    </location>
</feature>
<feature type="transmembrane region" description="Helical" evidence="5">
    <location>
        <begin position="79"/>
        <end position="100"/>
    </location>
</feature>
<comment type="caution">
    <text evidence="7">The sequence shown here is derived from an EMBL/GenBank/DDBJ whole genome shotgun (WGS) entry which is preliminary data.</text>
</comment>
<dbReference type="EMBL" id="MWQO01000020">
    <property type="protein sequence ID" value="THD10891.1"/>
    <property type="molecule type" value="Genomic_DNA"/>
</dbReference>
<protein>
    <recommendedName>
        <fullName evidence="6">Yip1 domain-containing protein</fullName>
    </recommendedName>
</protein>
<gene>
    <name evidence="7" type="ORF">B1806_06595</name>
</gene>
<feature type="transmembrane region" description="Helical" evidence="5">
    <location>
        <begin position="138"/>
        <end position="158"/>
    </location>
</feature>
<proteinExistence type="predicted"/>
<evidence type="ECO:0000256" key="4">
    <source>
        <dbReference type="ARBA" id="ARBA00023136"/>
    </source>
</evidence>